<keyword evidence="2" id="KW-1185">Reference proteome</keyword>
<evidence type="ECO:0000313" key="2">
    <source>
        <dbReference type="Proteomes" id="UP000095283"/>
    </source>
</evidence>
<dbReference type="WBParaSite" id="Hba_04811">
    <property type="protein sequence ID" value="Hba_04811"/>
    <property type="gene ID" value="Hba_04811"/>
</dbReference>
<keyword evidence="1" id="KW-1133">Transmembrane helix</keyword>
<name>A0A1I7WII5_HETBA</name>
<evidence type="ECO:0000256" key="1">
    <source>
        <dbReference type="SAM" id="Phobius"/>
    </source>
</evidence>
<accession>A0A1I7WII5</accession>
<organism evidence="2 3">
    <name type="scientific">Heterorhabditis bacteriophora</name>
    <name type="common">Entomopathogenic nematode worm</name>
    <dbReference type="NCBI Taxonomy" id="37862"/>
    <lineage>
        <taxon>Eukaryota</taxon>
        <taxon>Metazoa</taxon>
        <taxon>Ecdysozoa</taxon>
        <taxon>Nematoda</taxon>
        <taxon>Chromadorea</taxon>
        <taxon>Rhabditida</taxon>
        <taxon>Rhabditina</taxon>
        <taxon>Rhabditomorpha</taxon>
        <taxon>Strongyloidea</taxon>
        <taxon>Heterorhabditidae</taxon>
        <taxon>Heterorhabditis</taxon>
    </lineage>
</organism>
<dbReference type="Proteomes" id="UP000095283">
    <property type="component" value="Unplaced"/>
</dbReference>
<keyword evidence="1" id="KW-0812">Transmembrane</keyword>
<sequence length="287" mass="34438">MRNNIRHLADLFSGSLFSLKNHCYVLICELQTDIIKLTDPHHSRLFPRRVQLICQSSATIRVVKTNRSVGNELIFRIIYNRNEFDIWDNTEIGLVGSNRLIYKFSRSSAFQQQLNHYQLYTSSNDLLTLHLGITVFLISLFLRLTLIEMSEYTNNKYKMIIRKNTHRLMSRKYHLAIIKILLNNYGYQADKIQPILNVCYKRIPKSVYNFLLTTKKNNNFRLNKITFTMLSEDKQHKCTAYNDQFKVLRLTIILWFECFRYVLYFTRLLRCVIDLDYLHLQFFIYWV</sequence>
<reference evidence="3" key="1">
    <citation type="submission" date="2016-11" db="UniProtKB">
        <authorList>
            <consortium name="WormBaseParasite"/>
        </authorList>
    </citation>
    <scope>IDENTIFICATION</scope>
</reference>
<proteinExistence type="predicted"/>
<feature type="transmembrane region" description="Helical" evidence="1">
    <location>
        <begin position="127"/>
        <end position="146"/>
    </location>
</feature>
<evidence type="ECO:0000313" key="3">
    <source>
        <dbReference type="WBParaSite" id="Hba_04811"/>
    </source>
</evidence>
<dbReference type="AlphaFoldDB" id="A0A1I7WII5"/>
<protein>
    <submittedName>
        <fullName evidence="3">DNA-directed RNA polymerase</fullName>
    </submittedName>
</protein>
<keyword evidence="1" id="KW-0472">Membrane</keyword>